<feature type="domain" description="HTH lysR-type" evidence="5">
    <location>
        <begin position="1"/>
        <end position="60"/>
    </location>
</feature>
<dbReference type="PRINTS" id="PR00039">
    <property type="entry name" value="HTHLYSR"/>
</dbReference>
<name>A0A5E7LLR8_PSEFL</name>
<dbReference type="CDD" id="cd08467">
    <property type="entry name" value="PBP2_SyrM"/>
    <property type="match status" value="1"/>
</dbReference>
<evidence type="ECO:0000256" key="4">
    <source>
        <dbReference type="ARBA" id="ARBA00023163"/>
    </source>
</evidence>
<protein>
    <submittedName>
        <fullName evidence="6">PCP degradation transcriptional activation protein</fullName>
    </submittedName>
</protein>
<keyword evidence="4" id="KW-0804">Transcription</keyword>
<organism evidence="6 7">
    <name type="scientific">Pseudomonas fluorescens</name>
    <dbReference type="NCBI Taxonomy" id="294"/>
    <lineage>
        <taxon>Bacteria</taxon>
        <taxon>Pseudomonadati</taxon>
        <taxon>Pseudomonadota</taxon>
        <taxon>Gammaproteobacteria</taxon>
        <taxon>Pseudomonadales</taxon>
        <taxon>Pseudomonadaceae</taxon>
        <taxon>Pseudomonas</taxon>
    </lineage>
</organism>
<dbReference type="InterPro" id="IPR000847">
    <property type="entry name" value="LysR_HTH_N"/>
</dbReference>
<evidence type="ECO:0000259" key="5">
    <source>
        <dbReference type="PROSITE" id="PS50931"/>
    </source>
</evidence>
<dbReference type="PANTHER" id="PTHR30118:SF15">
    <property type="entry name" value="TRANSCRIPTIONAL REGULATORY PROTEIN"/>
    <property type="match status" value="1"/>
</dbReference>
<dbReference type="Gene3D" id="1.10.10.10">
    <property type="entry name" value="Winged helix-like DNA-binding domain superfamily/Winged helix DNA-binding domain"/>
    <property type="match status" value="1"/>
</dbReference>
<proteinExistence type="inferred from homology"/>
<evidence type="ECO:0000256" key="2">
    <source>
        <dbReference type="ARBA" id="ARBA00023015"/>
    </source>
</evidence>
<dbReference type="InterPro" id="IPR036388">
    <property type="entry name" value="WH-like_DNA-bd_sf"/>
</dbReference>
<dbReference type="AlphaFoldDB" id="A0A5E7LLR8"/>
<dbReference type="PROSITE" id="PS50931">
    <property type="entry name" value="HTH_LYSR"/>
    <property type="match status" value="1"/>
</dbReference>
<dbReference type="EMBL" id="CABVIF010000006">
    <property type="protein sequence ID" value="VVP12527.1"/>
    <property type="molecule type" value="Genomic_DNA"/>
</dbReference>
<evidence type="ECO:0000313" key="7">
    <source>
        <dbReference type="Proteomes" id="UP000327111"/>
    </source>
</evidence>
<evidence type="ECO:0000313" key="6">
    <source>
        <dbReference type="EMBL" id="VVP12527.1"/>
    </source>
</evidence>
<keyword evidence="3" id="KW-0238">DNA-binding</keyword>
<sequence length="307" mass="34630">MRYDLNLLPVFMALMEERSVTRAAVRLGITQPALSNALNRLRDTLRDPLFIRERYGIKPTQFAEEIAPVILETLARLDEVIIGRQHFDPATSTRQFNIAPNSFVEIVLMPRIIARLRQQAPGVKVSLTPYGNDLTETGVISGTTDMALGRIIDPPDNLIVQHLMDDGLACVVRADHPDIADSLSREQYEQLRHVNVLPPGRMRVGLFQALERQGLRRDLAISVTHFLAVPEIIAMTDYCATLPRLICRQIAKDPRLKIVPSPVDLGSFPVEIAWHVRYRQDPAHQWLRQLLVETASELTGETLEPSE</sequence>
<accession>A0A5E7LLR8</accession>
<dbReference type="InterPro" id="IPR037417">
    <property type="entry name" value="SyrM_PBP2"/>
</dbReference>
<dbReference type="SUPFAM" id="SSF53850">
    <property type="entry name" value="Periplasmic binding protein-like II"/>
    <property type="match status" value="1"/>
</dbReference>
<keyword evidence="2" id="KW-0805">Transcription regulation</keyword>
<dbReference type="PANTHER" id="PTHR30118">
    <property type="entry name" value="HTH-TYPE TRANSCRIPTIONAL REGULATOR LEUO-RELATED"/>
    <property type="match status" value="1"/>
</dbReference>
<gene>
    <name evidence="6" type="primary">pcpR_3</name>
    <name evidence="6" type="ORF">PS854_03374</name>
</gene>
<evidence type="ECO:0000256" key="1">
    <source>
        <dbReference type="ARBA" id="ARBA00009437"/>
    </source>
</evidence>
<dbReference type="GO" id="GO:0003700">
    <property type="term" value="F:DNA-binding transcription factor activity"/>
    <property type="evidence" value="ECO:0007669"/>
    <property type="project" value="InterPro"/>
</dbReference>
<reference evidence="6 7" key="1">
    <citation type="submission" date="2019-09" db="EMBL/GenBank/DDBJ databases">
        <authorList>
            <person name="Chandra G."/>
            <person name="Truman W A."/>
        </authorList>
    </citation>
    <scope>NUCLEOTIDE SEQUENCE [LARGE SCALE GENOMIC DNA]</scope>
    <source>
        <strain evidence="6">PS854</strain>
    </source>
</reference>
<dbReference type="InterPro" id="IPR005119">
    <property type="entry name" value="LysR_subst-bd"/>
</dbReference>
<dbReference type="GO" id="GO:0003677">
    <property type="term" value="F:DNA binding"/>
    <property type="evidence" value="ECO:0007669"/>
    <property type="project" value="UniProtKB-KW"/>
</dbReference>
<dbReference type="SUPFAM" id="SSF46785">
    <property type="entry name" value="Winged helix' DNA-binding domain"/>
    <property type="match status" value="1"/>
</dbReference>
<dbReference type="InterPro" id="IPR050389">
    <property type="entry name" value="LysR-type_TF"/>
</dbReference>
<dbReference type="InterPro" id="IPR036390">
    <property type="entry name" value="WH_DNA-bd_sf"/>
</dbReference>
<dbReference type="Pfam" id="PF03466">
    <property type="entry name" value="LysR_substrate"/>
    <property type="match status" value="1"/>
</dbReference>
<evidence type="ECO:0000256" key="3">
    <source>
        <dbReference type="ARBA" id="ARBA00023125"/>
    </source>
</evidence>
<dbReference type="Gene3D" id="3.40.190.10">
    <property type="entry name" value="Periplasmic binding protein-like II"/>
    <property type="match status" value="2"/>
</dbReference>
<dbReference type="Pfam" id="PF00126">
    <property type="entry name" value="HTH_1"/>
    <property type="match status" value="1"/>
</dbReference>
<comment type="similarity">
    <text evidence="1">Belongs to the LysR transcriptional regulatory family.</text>
</comment>
<dbReference type="RefSeq" id="WP_150734491.1">
    <property type="nucleotide sequence ID" value="NZ_CABVIF010000006.1"/>
</dbReference>
<dbReference type="Proteomes" id="UP000327111">
    <property type="component" value="Unassembled WGS sequence"/>
</dbReference>